<evidence type="ECO:0008006" key="4">
    <source>
        <dbReference type="Google" id="ProtNLM"/>
    </source>
</evidence>
<accession>I7MM81</accession>
<dbReference type="Proteomes" id="UP000009168">
    <property type="component" value="Unassembled WGS sequence"/>
</dbReference>
<dbReference type="EMBL" id="GG662449">
    <property type="protein sequence ID" value="EAS04335.1"/>
    <property type="molecule type" value="Genomic_DNA"/>
</dbReference>
<keyword evidence="1" id="KW-0175">Coiled coil</keyword>
<dbReference type="InParanoid" id="I7MM81"/>
<dbReference type="KEGG" id="tet:TTHERM_00300530"/>
<evidence type="ECO:0000313" key="3">
    <source>
        <dbReference type="Proteomes" id="UP000009168"/>
    </source>
</evidence>
<evidence type="ECO:0000256" key="1">
    <source>
        <dbReference type="SAM" id="Coils"/>
    </source>
</evidence>
<gene>
    <name evidence="2" type="ORF">TTHERM_00300530</name>
</gene>
<evidence type="ECO:0000313" key="2">
    <source>
        <dbReference type="EMBL" id="EAS04335.1"/>
    </source>
</evidence>
<protein>
    <recommendedName>
        <fullName evidence="4">Zinc carboxypeptidase family protein</fullName>
    </recommendedName>
</protein>
<feature type="coiled-coil region" evidence="1">
    <location>
        <begin position="111"/>
        <end position="188"/>
    </location>
</feature>
<dbReference type="RefSeq" id="XP_001024580.1">
    <property type="nucleotide sequence ID" value="XM_001024580.1"/>
</dbReference>
<reference evidence="3" key="1">
    <citation type="journal article" date="2006" name="PLoS Biol.">
        <title>Macronuclear genome sequence of the ciliate Tetrahymena thermophila, a model eukaryote.</title>
        <authorList>
            <person name="Eisen J.A."/>
            <person name="Coyne R.S."/>
            <person name="Wu M."/>
            <person name="Wu D."/>
            <person name="Thiagarajan M."/>
            <person name="Wortman J.R."/>
            <person name="Badger J.H."/>
            <person name="Ren Q."/>
            <person name="Amedeo P."/>
            <person name="Jones K.M."/>
            <person name="Tallon L.J."/>
            <person name="Delcher A.L."/>
            <person name="Salzberg S.L."/>
            <person name="Silva J.C."/>
            <person name="Haas B.J."/>
            <person name="Majoros W.H."/>
            <person name="Farzad M."/>
            <person name="Carlton J.M."/>
            <person name="Smith R.K. Jr."/>
            <person name="Garg J."/>
            <person name="Pearlman R.E."/>
            <person name="Karrer K.M."/>
            <person name="Sun L."/>
            <person name="Manning G."/>
            <person name="Elde N.C."/>
            <person name="Turkewitz A.P."/>
            <person name="Asai D.J."/>
            <person name="Wilkes D.E."/>
            <person name="Wang Y."/>
            <person name="Cai H."/>
            <person name="Collins K."/>
            <person name="Stewart B.A."/>
            <person name="Lee S.R."/>
            <person name="Wilamowska K."/>
            <person name="Weinberg Z."/>
            <person name="Ruzzo W.L."/>
            <person name="Wloga D."/>
            <person name="Gaertig J."/>
            <person name="Frankel J."/>
            <person name="Tsao C.-C."/>
            <person name="Gorovsky M.A."/>
            <person name="Keeling P.J."/>
            <person name="Waller R.F."/>
            <person name="Patron N.J."/>
            <person name="Cherry J.M."/>
            <person name="Stover N.A."/>
            <person name="Krieger C.J."/>
            <person name="del Toro C."/>
            <person name="Ryder H.F."/>
            <person name="Williamson S.C."/>
            <person name="Barbeau R.A."/>
            <person name="Hamilton E.P."/>
            <person name="Orias E."/>
        </authorList>
    </citation>
    <scope>NUCLEOTIDE SEQUENCE [LARGE SCALE GENOMIC DNA]</scope>
    <source>
        <strain evidence="3">SB210</strain>
    </source>
</reference>
<organism evidence="2 3">
    <name type="scientific">Tetrahymena thermophila (strain SB210)</name>
    <dbReference type="NCBI Taxonomy" id="312017"/>
    <lineage>
        <taxon>Eukaryota</taxon>
        <taxon>Sar</taxon>
        <taxon>Alveolata</taxon>
        <taxon>Ciliophora</taxon>
        <taxon>Intramacronucleata</taxon>
        <taxon>Oligohymenophorea</taxon>
        <taxon>Hymenostomatida</taxon>
        <taxon>Tetrahymenina</taxon>
        <taxon>Tetrahymenidae</taxon>
        <taxon>Tetrahymena</taxon>
    </lineage>
</organism>
<proteinExistence type="predicted"/>
<keyword evidence="3" id="KW-1185">Reference proteome</keyword>
<name>I7MM81_TETTS</name>
<dbReference type="AlphaFoldDB" id="I7MM81"/>
<dbReference type="HOGENOM" id="CLU_011289_1_0_1"/>
<sequence length="507" mass="59584">MDQSQSSKTCEHIDKQQEYFINIQGNAEKVIVCPQCVIEFNYQGQYLLYSQQIKSSNDETIFINWPPLNNMNLCKKVQDHLKQQQKADYSSMRSNTIQFFQDFKKDLVTLIDSYQKNIMIKIDQMENYRNELVCLYNNISQKEEIKNIIKMDIEMQSVKFGEILNSLMEKKEQNTKQLEEFINGQEKAQHVTNLENAKKIRKNFLAIAEQYICQGIYEIKESFQNIEQNSSKCKSQLFQLLSIPSNYITQEYQQSILNKLDILPITFFDVNNINAFVNNSNPLKVSNIKIFEELDKAISQNQEKLFYSINLAMEKDKLQSLKVEEIKIFEFIRAQCYNDPNNSLIKHNQVTRLTRNDYIMLLSKLILQKNYKYKLVFSVSSNFLLVIGIIPKANQSSQTSFFTQNFSYSTQKSWFKLNQIKKGENLVDKYTNPSQQQFLLEICLDQKLFQVSDYPDKNSINCLSQDQVHFFEQNIQEEPRISFHICHANGGKVGDTLRIHDFQIEIL</sequence>
<dbReference type="GeneID" id="7832409"/>